<proteinExistence type="predicted"/>
<organism evidence="2 3">
    <name type="scientific">Shimazuella alba</name>
    <dbReference type="NCBI Taxonomy" id="2690964"/>
    <lineage>
        <taxon>Bacteria</taxon>
        <taxon>Bacillati</taxon>
        <taxon>Bacillota</taxon>
        <taxon>Bacilli</taxon>
        <taxon>Bacillales</taxon>
        <taxon>Thermoactinomycetaceae</taxon>
        <taxon>Shimazuella</taxon>
    </lineage>
</organism>
<protein>
    <submittedName>
        <fullName evidence="2">Uncharacterized protein</fullName>
    </submittedName>
</protein>
<dbReference type="EMBL" id="WUUL01000002">
    <property type="protein sequence ID" value="MXQ52783.1"/>
    <property type="molecule type" value="Genomic_DNA"/>
</dbReference>
<reference evidence="2 3" key="1">
    <citation type="submission" date="2019-12" db="EMBL/GenBank/DDBJ databases">
        <title>Whole-genome analyses of novel actinobacteria.</title>
        <authorList>
            <person name="Sahin N."/>
            <person name="Saygin H."/>
        </authorList>
    </citation>
    <scope>NUCLEOTIDE SEQUENCE [LARGE SCALE GENOMIC DNA]</scope>
    <source>
        <strain evidence="2 3">KC615</strain>
    </source>
</reference>
<evidence type="ECO:0000313" key="2">
    <source>
        <dbReference type="EMBL" id="MXQ52783.1"/>
    </source>
</evidence>
<feature type="transmembrane region" description="Helical" evidence="1">
    <location>
        <begin position="6"/>
        <end position="26"/>
    </location>
</feature>
<keyword evidence="1" id="KW-0472">Membrane</keyword>
<name>A0A6I4VNZ2_9BACL</name>
<gene>
    <name evidence="2" type="ORF">GSM42_03365</name>
</gene>
<keyword evidence="1" id="KW-0812">Transmembrane</keyword>
<dbReference type="AlphaFoldDB" id="A0A6I4VNZ2"/>
<evidence type="ECO:0000256" key="1">
    <source>
        <dbReference type="SAM" id="Phobius"/>
    </source>
</evidence>
<keyword evidence="3" id="KW-1185">Reference proteome</keyword>
<dbReference type="RefSeq" id="WP_160800021.1">
    <property type="nucleotide sequence ID" value="NZ_WUUL01000002.1"/>
</dbReference>
<comment type="caution">
    <text evidence="2">The sequence shown here is derived from an EMBL/GenBank/DDBJ whole genome shotgun (WGS) entry which is preliminary data.</text>
</comment>
<dbReference type="Proteomes" id="UP000430692">
    <property type="component" value="Unassembled WGS sequence"/>
</dbReference>
<accession>A0A6I4VNZ2</accession>
<sequence>MKKINIIAIIVFIGMLLTTCSIPGLYGRWSLESYQSGCPQEIIISKERYNSGITMAERMNATLTTFDANRQVIDSPTYSMEHLDGDLYGFNPGSYSSITGFVPKYMKVNLTFEGRKLLFKKVDDKKECKYKLEADYQLIGKELFGDLY</sequence>
<keyword evidence="1" id="KW-1133">Transmembrane helix</keyword>
<evidence type="ECO:0000313" key="3">
    <source>
        <dbReference type="Proteomes" id="UP000430692"/>
    </source>
</evidence>